<dbReference type="PANTHER" id="PTHR30204:SF90">
    <property type="entry name" value="HTH-TYPE TRANSCRIPTIONAL ACTIVATOR MTA"/>
    <property type="match status" value="1"/>
</dbReference>
<evidence type="ECO:0000313" key="7">
    <source>
        <dbReference type="EMBL" id="TGA96611.1"/>
    </source>
</evidence>
<dbReference type="SUPFAM" id="SSF46955">
    <property type="entry name" value="Putative DNA-binding domain"/>
    <property type="match status" value="1"/>
</dbReference>
<protein>
    <submittedName>
        <fullName evidence="7">MerR family transcriptional regulator</fullName>
    </submittedName>
</protein>
<sequence length="256" mass="29847">MNYTVKQLSDVAGVSSRTLRFYDKMNLLHPERINDSGYRIYGDKQVDLLQQILFYRELGFSLKDIRQIIHSDDFNIVQSLTDQYHNLLEEKERLNRLIATVEKTLASKKGEIAMTDHEKFEGFKKDMIDVNEKKYGKEIREKYGEEAVNEFYKKFGSLSKEAYKQSEKIQEEMFSELEKAMLHGADPESEPAQKAAGLHKQWLSYFWTSYTKEAHAGLARMYVEDPRFTEYYDSRAGKSAAKLLRDAVVVYTGLDQ</sequence>
<comment type="caution">
    <text evidence="7">The sequence shown here is derived from an EMBL/GenBank/DDBJ whole genome shotgun (WGS) entry which is preliminary data.</text>
</comment>
<evidence type="ECO:0000256" key="3">
    <source>
        <dbReference type="ARBA" id="ARBA00023159"/>
    </source>
</evidence>
<name>A0A4Z0GLP2_9BACL</name>
<dbReference type="PANTHER" id="PTHR30204">
    <property type="entry name" value="REDOX-CYCLING DRUG-SENSING TRANSCRIPTIONAL ACTIVATOR SOXR"/>
    <property type="match status" value="1"/>
</dbReference>
<dbReference type="SMART" id="SM00422">
    <property type="entry name" value="HTH_MERR"/>
    <property type="match status" value="1"/>
</dbReference>
<dbReference type="PRINTS" id="PR00040">
    <property type="entry name" value="HTHMERR"/>
</dbReference>
<dbReference type="Pfam" id="PF07739">
    <property type="entry name" value="TipAS"/>
    <property type="match status" value="1"/>
</dbReference>
<dbReference type="InterPro" id="IPR012925">
    <property type="entry name" value="TipAS_dom"/>
</dbReference>
<evidence type="ECO:0000256" key="2">
    <source>
        <dbReference type="ARBA" id="ARBA00023125"/>
    </source>
</evidence>
<dbReference type="CDD" id="cd01106">
    <property type="entry name" value="HTH_TipAL-Mta"/>
    <property type="match status" value="1"/>
</dbReference>
<feature type="coiled-coil region" evidence="5">
    <location>
        <begin position="77"/>
        <end position="111"/>
    </location>
</feature>
<dbReference type="PROSITE" id="PS50937">
    <property type="entry name" value="HTH_MERR_2"/>
    <property type="match status" value="1"/>
</dbReference>
<gene>
    <name evidence="7" type="ORF">E4665_15045</name>
</gene>
<evidence type="ECO:0000313" key="8">
    <source>
        <dbReference type="Proteomes" id="UP000298347"/>
    </source>
</evidence>
<keyword evidence="4" id="KW-0804">Transcription</keyword>
<dbReference type="InterPro" id="IPR000551">
    <property type="entry name" value="MerR-type_HTH_dom"/>
</dbReference>
<organism evidence="7 8">
    <name type="scientific">Sporolactobacillus shoreae</name>
    <dbReference type="NCBI Taxonomy" id="1465501"/>
    <lineage>
        <taxon>Bacteria</taxon>
        <taxon>Bacillati</taxon>
        <taxon>Bacillota</taxon>
        <taxon>Bacilli</taxon>
        <taxon>Bacillales</taxon>
        <taxon>Sporolactobacillaceae</taxon>
        <taxon>Sporolactobacillus</taxon>
    </lineage>
</organism>
<dbReference type="Proteomes" id="UP000298347">
    <property type="component" value="Unassembled WGS sequence"/>
</dbReference>
<keyword evidence="8" id="KW-1185">Reference proteome</keyword>
<proteinExistence type="predicted"/>
<keyword evidence="1" id="KW-0805">Transcription regulation</keyword>
<keyword evidence="5" id="KW-0175">Coiled coil</keyword>
<dbReference type="Pfam" id="PF13411">
    <property type="entry name" value="MerR_1"/>
    <property type="match status" value="1"/>
</dbReference>
<dbReference type="InterPro" id="IPR036244">
    <property type="entry name" value="TipA-like_antibiotic-bd"/>
</dbReference>
<dbReference type="InterPro" id="IPR009061">
    <property type="entry name" value="DNA-bd_dom_put_sf"/>
</dbReference>
<keyword evidence="3" id="KW-0010">Activator</keyword>
<accession>A0A4Z0GLP2</accession>
<reference evidence="7 8" key="1">
    <citation type="journal article" date="2015" name="Int. J. Syst. Evol. Microbiol.">
        <title>Sporolactobacillus shoreae sp. nov. and Sporolactobacillus spathodeae sp. nov., two spore-forming lactic acid bacteria isolated from tree barks in Thailand.</title>
        <authorList>
            <person name="Thamacharoensuk T."/>
            <person name="Kitahara M."/>
            <person name="Ohkuma M."/>
            <person name="Thongchul N."/>
            <person name="Tanasupawat S."/>
        </authorList>
    </citation>
    <scope>NUCLEOTIDE SEQUENCE [LARGE SCALE GENOMIC DNA]</scope>
    <source>
        <strain evidence="7 8">BK92</strain>
    </source>
</reference>
<dbReference type="AlphaFoldDB" id="A0A4Z0GLP2"/>
<dbReference type="Gene3D" id="1.10.490.50">
    <property type="entry name" value="Antibiotic binding domain of TipA-like multidrug resistance regulators"/>
    <property type="match status" value="1"/>
</dbReference>
<dbReference type="SUPFAM" id="SSF89082">
    <property type="entry name" value="Antibiotic binding domain of TipA-like multidrug resistance regulators"/>
    <property type="match status" value="1"/>
</dbReference>
<dbReference type="EMBL" id="SRJD01000022">
    <property type="protein sequence ID" value="TGA96611.1"/>
    <property type="molecule type" value="Genomic_DNA"/>
</dbReference>
<dbReference type="GO" id="GO:0003700">
    <property type="term" value="F:DNA-binding transcription factor activity"/>
    <property type="evidence" value="ECO:0007669"/>
    <property type="project" value="InterPro"/>
</dbReference>
<feature type="domain" description="HTH merR-type" evidence="6">
    <location>
        <begin position="2"/>
        <end position="71"/>
    </location>
</feature>
<evidence type="ECO:0000256" key="1">
    <source>
        <dbReference type="ARBA" id="ARBA00023015"/>
    </source>
</evidence>
<dbReference type="OrthoDB" id="9814833at2"/>
<dbReference type="InterPro" id="IPR047057">
    <property type="entry name" value="MerR_fam"/>
</dbReference>
<evidence type="ECO:0000259" key="6">
    <source>
        <dbReference type="PROSITE" id="PS50937"/>
    </source>
</evidence>
<keyword evidence="2" id="KW-0238">DNA-binding</keyword>
<dbReference type="RefSeq" id="WP_135349618.1">
    <property type="nucleotide sequence ID" value="NZ_SRJD01000022.1"/>
</dbReference>
<evidence type="ECO:0000256" key="5">
    <source>
        <dbReference type="SAM" id="Coils"/>
    </source>
</evidence>
<dbReference type="Gene3D" id="1.10.1660.10">
    <property type="match status" value="1"/>
</dbReference>
<dbReference type="GO" id="GO:0003677">
    <property type="term" value="F:DNA binding"/>
    <property type="evidence" value="ECO:0007669"/>
    <property type="project" value="UniProtKB-KW"/>
</dbReference>
<evidence type="ECO:0000256" key="4">
    <source>
        <dbReference type="ARBA" id="ARBA00023163"/>
    </source>
</evidence>